<proteinExistence type="predicted"/>
<dbReference type="RefSeq" id="WP_400194537.1">
    <property type="nucleotide sequence ID" value="NZ_CAYAYE010000042.1"/>
</dbReference>
<dbReference type="AlphaFoldDB" id="A0A8J8TDV5"/>
<dbReference type="EMBL" id="LVVT01000007">
    <property type="protein sequence ID" value="TQS83947.1"/>
    <property type="molecule type" value="Genomic_DNA"/>
</dbReference>
<gene>
    <name evidence="1" type="ORF">A3207_06375</name>
</gene>
<dbReference type="GO" id="GO:0006355">
    <property type="term" value="P:regulation of DNA-templated transcription"/>
    <property type="evidence" value="ECO:0007669"/>
    <property type="project" value="InterPro"/>
</dbReference>
<organism evidence="1 2">
    <name type="scientific">Candidatus Methanomassiliicoccus intestinalis</name>
    <dbReference type="NCBI Taxonomy" id="1406512"/>
    <lineage>
        <taxon>Archaea</taxon>
        <taxon>Methanobacteriati</taxon>
        <taxon>Thermoplasmatota</taxon>
        <taxon>Thermoplasmata</taxon>
        <taxon>Methanomassiliicoccales</taxon>
        <taxon>Methanomassiliicoccaceae</taxon>
        <taxon>Methanomassiliicoccus</taxon>
    </lineage>
</organism>
<protein>
    <recommendedName>
        <fullName evidence="3">Ribbon-helix-helix protein CopG domain-containing protein</fullName>
    </recommendedName>
</protein>
<dbReference type="SUPFAM" id="SSF47598">
    <property type="entry name" value="Ribbon-helix-helix"/>
    <property type="match status" value="1"/>
</dbReference>
<evidence type="ECO:0000313" key="2">
    <source>
        <dbReference type="Proteomes" id="UP000752814"/>
    </source>
</evidence>
<dbReference type="Proteomes" id="UP000752814">
    <property type="component" value="Unassembled WGS sequence"/>
</dbReference>
<dbReference type="CDD" id="cd22231">
    <property type="entry name" value="RHH_NikR_HicB-like"/>
    <property type="match status" value="1"/>
</dbReference>
<name>A0A8J8TDV5_9ARCH</name>
<accession>A0A8J8TDV5</accession>
<sequence>MVRRTPAKSAVRLMLPDELIARLDKAVDIGVFSSRNELLLYLIRNHIDHLEDLEKSQMEYKYKLWNQQKRKE</sequence>
<comment type="caution">
    <text evidence="1">The sequence shown here is derived from an EMBL/GenBank/DDBJ whole genome shotgun (WGS) entry which is preliminary data.</text>
</comment>
<dbReference type="InterPro" id="IPR010985">
    <property type="entry name" value="Ribbon_hlx_hlx"/>
</dbReference>
<evidence type="ECO:0008006" key="3">
    <source>
        <dbReference type="Google" id="ProtNLM"/>
    </source>
</evidence>
<evidence type="ECO:0000313" key="1">
    <source>
        <dbReference type="EMBL" id="TQS83947.1"/>
    </source>
</evidence>
<reference evidence="1" key="1">
    <citation type="submission" date="2016-03" db="EMBL/GenBank/DDBJ databases">
        <authorList>
            <person name="Borrel G."/>
            <person name="Mccann A."/>
            <person name="O'Toole P.W."/>
        </authorList>
    </citation>
    <scope>NUCLEOTIDE SEQUENCE</scope>
    <source>
        <strain evidence="1">183</strain>
    </source>
</reference>